<dbReference type="GO" id="GO:0097367">
    <property type="term" value="F:carbohydrate derivative binding"/>
    <property type="evidence" value="ECO:0007669"/>
    <property type="project" value="InterPro"/>
</dbReference>
<evidence type="ECO:0000313" key="2">
    <source>
        <dbReference type="EMBL" id="SVD98986.1"/>
    </source>
</evidence>
<protein>
    <recommendedName>
        <fullName evidence="1">SIS domain-containing protein</fullName>
    </recommendedName>
</protein>
<name>A0A382ZTN5_9ZZZZ</name>
<dbReference type="Gene3D" id="3.40.50.10490">
    <property type="entry name" value="Glucose-6-phosphate isomerase like protein, domain 1"/>
    <property type="match status" value="1"/>
</dbReference>
<gene>
    <name evidence="2" type="ORF">METZ01_LOCUS451840</name>
</gene>
<accession>A0A382ZTN5</accession>
<proteinExistence type="predicted"/>
<dbReference type="Pfam" id="PF13580">
    <property type="entry name" value="SIS_2"/>
    <property type="match status" value="1"/>
</dbReference>
<sequence>MKPIEDYLDRAGELLATVRNQVEALAQAAAWFSETILAERMVHVFGSGHSRIMVEELWPRYGSFP</sequence>
<dbReference type="EMBL" id="UINC01186664">
    <property type="protein sequence ID" value="SVD98986.1"/>
    <property type="molecule type" value="Genomic_DNA"/>
</dbReference>
<feature type="non-terminal residue" evidence="2">
    <location>
        <position position="65"/>
    </location>
</feature>
<dbReference type="AlphaFoldDB" id="A0A382ZTN5"/>
<reference evidence="2" key="1">
    <citation type="submission" date="2018-05" db="EMBL/GenBank/DDBJ databases">
        <authorList>
            <person name="Lanie J.A."/>
            <person name="Ng W.-L."/>
            <person name="Kazmierczak K.M."/>
            <person name="Andrzejewski T.M."/>
            <person name="Davidsen T.M."/>
            <person name="Wayne K.J."/>
            <person name="Tettelin H."/>
            <person name="Glass J.I."/>
            <person name="Rusch D."/>
            <person name="Podicherti R."/>
            <person name="Tsui H.-C.T."/>
            <person name="Winkler M.E."/>
        </authorList>
    </citation>
    <scope>NUCLEOTIDE SEQUENCE</scope>
</reference>
<dbReference type="GO" id="GO:1901135">
    <property type="term" value="P:carbohydrate derivative metabolic process"/>
    <property type="evidence" value="ECO:0007669"/>
    <property type="project" value="InterPro"/>
</dbReference>
<evidence type="ECO:0000259" key="1">
    <source>
        <dbReference type="Pfam" id="PF13580"/>
    </source>
</evidence>
<dbReference type="InterPro" id="IPR001347">
    <property type="entry name" value="SIS_dom"/>
</dbReference>
<feature type="domain" description="SIS" evidence="1">
    <location>
        <begin position="6"/>
        <end position="64"/>
    </location>
</feature>
<organism evidence="2">
    <name type="scientific">marine metagenome</name>
    <dbReference type="NCBI Taxonomy" id="408172"/>
    <lineage>
        <taxon>unclassified sequences</taxon>
        <taxon>metagenomes</taxon>
        <taxon>ecological metagenomes</taxon>
    </lineage>
</organism>